<sequence>MLRNGRQAQAKSDGMAVKLRLAFSASMGSKPGDFLTVGMTTKRAARFCHVPGGVNSTLTRTQFRRILDMAKMTKTQLIDAIAEGTQLAKNDVKSVIEYMATVGYKELNESGEFVIPGFVKMSVVNKPATEARMGINPFTKEPMQFAAKPASKSVKASPLKVAKDSV</sequence>
<dbReference type="Pfam" id="PF00216">
    <property type="entry name" value="Bac_DNA_binding"/>
    <property type="match status" value="1"/>
</dbReference>
<name>A0A560E5E7_9BRAD</name>
<dbReference type="AlphaFoldDB" id="A0A560E5E7"/>
<evidence type="ECO:0000313" key="13">
    <source>
        <dbReference type="Proteomes" id="UP000319949"/>
    </source>
</evidence>
<evidence type="ECO:0000256" key="2">
    <source>
        <dbReference type="ARBA" id="ARBA00010529"/>
    </source>
</evidence>
<dbReference type="SUPFAM" id="SSF47729">
    <property type="entry name" value="IHF-like DNA-binding proteins"/>
    <property type="match status" value="1"/>
</dbReference>
<keyword evidence="5" id="KW-0235">DNA replication</keyword>
<accession>A0A560E5E7</accession>
<dbReference type="GO" id="GO:0006260">
    <property type="term" value="P:DNA replication"/>
    <property type="evidence" value="ECO:0007669"/>
    <property type="project" value="UniProtKB-KW"/>
</dbReference>
<dbReference type="Proteomes" id="UP000319949">
    <property type="component" value="Unassembled WGS sequence"/>
</dbReference>
<evidence type="ECO:0000256" key="5">
    <source>
        <dbReference type="ARBA" id="ARBA00022705"/>
    </source>
</evidence>
<dbReference type="PANTHER" id="PTHR33175">
    <property type="entry name" value="DNA-BINDING PROTEIN HU"/>
    <property type="match status" value="1"/>
</dbReference>
<evidence type="ECO:0000313" key="12">
    <source>
        <dbReference type="EMBL" id="TWB04503.1"/>
    </source>
</evidence>
<dbReference type="InterPro" id="IPR010992">
    <property type="entry name" value="IHF-like_DNA-bd_dom_sf"/>
</dbReference>
<evidence type="ECO:0000256" key="7">
    <source>
        <dbReference type="ARBA" id="ARBA00023125"/>
    </source>
</evidence>
<dbReference type="Gene3D" id="4.10.520.10">
    <property type="entry name" value="IHF-like DNA-binding proteins"/>
    <property type="match status" value="1"/>
</dbReference>
<dbReference type="GO" id="GO:0030527">
    <property type="term" value="F:structural constituent of chromatin"/>
    <property type="evidence" value="ECO:0007669"/>
    <property type="project" value="InterPro"/>
</dbReference>
<evidence type="ECO:0000256" key="6">
    <source>
        <dbReference type="ARBA" id="ARBA00022921"/>
    </source>
</evidence>
<gene>
    <name evidence="12" type="ORF">FBZ96_102979</name>
</gene>
<evidence type="ECO:0000256" key="9">
    <source>
        <dbReference type="ARBA" id="ARBA00033227"/>
    </source>
</evidence>
<evidence type="ECO:0000256" key="11">
    <source>
        <dbReference type="RuleBase" id="RU003939"/>
    </source>
</evidence>
<evidence type="ECO:0000256" key="8">
    <source>
        <dbReference type="ARBA" id="ARBA00033120"/>
    </source>
</evidence>
<comment type="caution">
    <text evidence="12">The sequence shown here is derived from an EMBL/GenBank/DDBJ whole genome shotgun (WGS) entry which is preliminary data.</text>
</comment>
<proteinExistence type="inferred from homology"/>
<reference evidence="12 13" key="1">
    <citation type="submission" date="2019-06" db="EMBL/GenBank/DDBJ databases">
        <title>Genomic Encyclopedia of Type Strains, Phase IV (KMG-V): Genome sequencing to study the core and pangenomes of soil and plant-associated prokaryotes.</title>
        <authorList>
            <person name="Whitman W."/>
        </authorList>
    </citation>
    <scope>NUCLEOTIDE SEQUENCE [LARGE SCALE GENOMIC DNA]</scope>
    <source>
        <strain evidence="12 13">BR 510</strain>
    </source>
</reference>
<dbReference type="GO" id="GO:0005829">
    <property type="term" value="C:cytosol"/>
    <property type="evidence" value="ECO:0007669"/>
    <property type="project" value="TreeGrafter"/>
</dbReference>
<evidence type="ECO:0000256" key="10">
    <source>
        <dbReference type="ARBA" id="ARBA00046140"/>
    </source>
</evidence>
<keyword evidence="7 12" id="KW-0238">DNA-binding</keyword>
<keyword evidence="13" id="KW-1185">Reference proteome</keyword>
<organism evidence="12 13">
    <name type="scientific">Bradyrhizobium stylosanthis</name>
    <dbReference type="NCBI Taxonomy" id="1803665"/>
    <lineage>
        <taxon>Bacteria</taxon>
        <taxon>Pseudomonadati</taxon>
        <taxon>Pseudomonadota</taxon>
        <taxon>Alphaproteobacteria</taxon>
        <taxon>Hyphomicrobiales</taxon>
        <taxon>Nitrobacteraceae</taxon>
        <taxon>Bradyrhizobium</taxon>
    </lineage>
</organism>
<comment type="subunit">
    <text evidence="3">Homodimer.</text>
</comment>
<dbReference type="STRING" id="1803665.GCA_001641335_01553"/>
<protein>
    <recommendedName>
        <fullName evidence="4">Viral histone-like protein</fullName>
    </recommendedName>
    <alternativeName>
        <fullName evidence="9">DNA-binding protein pA104R</fullName>
    </alternativeName>
    <alternativeName>
        <fullName evidence="8">pA104R</fullName>
    </alternativeName>
</protein>
<dbReference type="FunFam" id="4.10.520.10:FF:000009">
    <property type="entry name" value="Nucleoid DNA-binding protein"/>
    <property type="match status" value="1"/>
</dbReference>
<comment type="subcellular location">
    <subcellularLocation>
        <location evidence="1">Virion</location>
    </subcellularLocation>
</comment>
<comment type="similarity">
    <text evidence="2 11">Belongs to the bacterial histone-like protein family.</text>
</comment>
<dbReference type="PANTHER" id="PTHR33175:SF13">
    <property type="entry name" value="HISTONE-LIKE PROTEIN"/>
    <property type="match status" value="1"/>
</dbReference>
<evidence type="ECO:0000256" key="4">
    <source>
        <dbReference type="ARBA" id="ARBA00016145"/>
    </source>
</evidence>
<dbReference type="GO" id="GO:0003677">
    <property type="term" value="F:DNA binding"/>
    <property type="evidence" value="ECO:0007669"/>
    <property type="project" value="UniProtKB-KW"/>
</dbReference>
<comment type="function">
    <text evidence="10">DNA-binding protein that plays a critical role in nucleoid compaction, genome replication and DNA replication and transcription. Binds to both ssDNA and dsDNA with a binding site covering about 15 nucleotides. Displays DNA-supercoiling activity only when associated with the viral DNA topoisomerase 2.</text>
</comment>
<dbReference type="SMART" id="SM00411">
    <property type="entry name" value="BHL"/>
    <property type="match status" value="1"/>
</dbReference>
<evidence type="ECO:0000256" key="3">
    <source>
        <dbReference type="ARBA" id="ARBA00011738"/>
    </source>
</evidence>
<dbReference type="EMBL" id="VITK01000002">
    <property type="protein sequence ID" value="TWB04503.1"/>
    <property type="molecule type" value="Genomic_DNA"/>
</dbReference>
<dbReference type="InterPro" id="IPR000119">
    <property type="entry name" value="Hist_DNA-bd"/>
</dbReference>
<evidence type="ECO:0000256" key="1">
    <source>
        <dbReference type="ARBA" id="ARBA00004328"/>
    </source>
</evidence>
<keyword evidence="6" id="KW-0426">Late protein</keyword>
<dbReference type="CDD" id="cd13834">
    <property type="entry name" value="HU_like"/>
    <property type="match status" value="1"/>
</dbReference>